<dbReference type="PANTHER" id="PTHR44169">
    <property type="entry name" value="NADPH-DEPENDENT 1-ACYLDIHYDROXYACETONE PHOSPHATE REDUCTASE"/>
    <property type="match status" value="1"/>
</dbReference>
<dbReference type="PRINTS" id="PR00081">
    <property type="entry name" value="GDHRDH"/>
</dbReference>
<accession>U3B0W2</accession>
<evidence type="ECO:0000256" key="3">
    <source>
        <dbReference type="RuleBase" id="RU000363"/>
    </source>
</evidence>
<dbReference type="GO" id="GO:0016491">
    <property type="term" value="F:oxidoreductase activity"/>
    <property type="evidence" value="ECO:0007669"/>
    <property type="project" value="UniProtKB-KW"/>
</dbReference>
<protein>
    <submittedName>
        <fullName evidence="4">Putative oxidoreductase</fullName>
    </submittedName>
</protein>
<comment type="caution">
    <text evidence="4">The sequence shown here is derived from an EMBL/GenBank/DDBJ whole genome shotgun (WGS) entry which is preliminary data.</text>
</comment>
<dbReference type="InterPro" id="IPR036291">
    <property type="entry name" value="NAD(P)-bd_dom_sf"/>
</dbReference>
<reference evidence="4 5" key="1">
    <citation type="submission" date="2013-09" db="EMBL/GenBank/DDBJ databases">
        <title>Whole genome shotgun sequence of Vibrio ezurae NBRC 102218.</title>
        <authorList>
            <person name="Yoshida I."/>
            <person name="Hosoyama A."/>
            <person name="Numata M."/>
            <person name="Hashimoto M."/>
            <person name="Hosoyama Y."/>
            <person name="Tsuchikane K."/>
            <person name="Noguchi M."/>
            <person name="Hirakata S."/>
            <person name="Ichikawa N."/>
            <person name="Ohji S."/>
            <person name="Yamazoe A."/>
            <person name="Fujita N."/>
        </authorList>
    </citation>
    <scope>NUCLEOTIDE SEQUENCE [LARGE SCALE GENOMIC DNA]</scope>
    <source>
        <strain evidence="4 5">NBRC 102218</strain>
    </source>
</reference>
<dbReference type="STRING" id="1219080.VEZ01S_19_00250"/>
<dbReference type="PANTHER" id="PTHR44169:SF6">
    <property type="entry name" value="NADPH-DEPENDENT 1-ACYLDIHYDROXYACETONE PHOSPHATE REDUCTASE"/>
    <property type="match status" value="1"/>
</dbReference>
<keyword evidence="2" id="KW-0560">Oxidoreductase</keyword>
<dbReference type="SUPFAM" id="SSF51735">
    <property type="entry name" value="NAD(P)-binding Rossmann-fold domains"/>
    <property type="match status" value="1"/>
</dbReference>
<dbReference type="InterPro" id="IPR020904">
    <property type="entry name" value="Sc_DH/Rdtase_CS"/>
</dbReference>
<name>U3B0W2_9VIBR</name>
<organism evidence="4 5">
    <name type="scientific">Vibrio ezurae NBRC 102218</name>
    <dbReference type="NCBI Taxonomy" id="1219080"/>
    <lineage>
        <taxon>Bacteria</taxon>
        <taxon>Pseudomonadati</taxon>
        <taxon>Pseudomonadota</taxon>
        <taxon>Gammaproteobacteria</taxon>
        <taxon>Vibrionales</taxon>
        <taxon>Vibrionaceae</taxon>
        <taxon>Vibrio</taxon>
    </lineage>
</organism>
<dbReference type="NCBIfam" id="NF004649">
    <property type="entry name" value="PRK05993.1"/>
    <property type="match status" value="1"/>
</dbReference>
<dbReference type="PROSITE" id="PS00061">
    <property type="entry name" value="ADH_SHORT"/>
    <property type="match status" value="1"/>
</dbReference>
<dbReference type="PRINTS" id="PR00080">
    <property type="entry name" value="SDRFAMILY"/>
</dbReference>
<comment type="similarity">
    <text evidence="1 3">Belongs to the short-chain dehydrogenases/reductases (SDR) family.</text>
</comment>
<dbReference type="eggNOG" id="COG1028">
    <property type="taxonomic scope" value="Bacteria"/>
</dbReference>
<proteinExistence type="inferred from homology"/>
<dbReference type="Proteomes" id="UP000016562">
    <property type="component" value="Unassembled WGS sequence"/>
</dbReference>
<dbReference type="AlphaFoldDB" id="U3B0W2"/>
<dbReference type="CDD" id="cd05374">
    <property type="entry name" value="17beta-HSD-like_SDR_c"/>
    <property type="match status" value="1"/>
</dbReference>
<keyword evidence="5" id="KW-1185">Reference proteome</keyword>
<dbReference type="InterPro" id="IPR002347">
    <property type="entry name" value="SDR_fam"/>
</dbReference>
<dbReference type="Pfam" id="PF00106">
    <property type="entry name" value="adh_short"/>
    <property type="match status" value="1"/>
</dbReference>
<dbReference type="EMBL" id="BATM01000019">
    <property type="protein sequence ID" value="GAD79610.1"/>
    <property type="molecule type" value="Genomic_DNA"/>
</dbReference>
<gene>
    <name evidence="4" type="ORF">VEZ01S_19_00250</name>
</gene>
<evidence type="ECO:0000313" key="4">
    <source>
        <dbReference type="EMBL" id="GAD79610.1"/>
    </source>
</evidence>
<evidence type="ECO:0000256" key="1">
    <source>
        <dbReference type="ARBA" id="ARBA00006484"/>
    </source>
</evidence>
<sequence>MGLFCYTVCYHGNRHYLIPTIVKVSMKESILITGCSSGIGYHCAVQLHQAGYKVIASCRHLADVERLQAQGLHCVQLDVTDSVSIHQAIEQALLLGDGKIDVLFNNAAYGQCGALEDLPTHALRAQLETNLFGWHELTKAIIPLMLGQGRGKIIQNSSVLGLVAMKYRGAYNTSKFALEGYTDTLRLELMDTPISVSLIEPGPIVSKFRENALHAFENTIDIAHSRHQKSYQNTIDRLGKASPSNRFTLPPEAVLKPVQKILNSAKPKARYYVTQPTYIFGFLRRILPAAWLDKLLVKSD</sequence>
<dbReference type="Gene3D" id="3.40.50.720">
    <property type="entry name" value="NAD(P)-binding Rossmann-like Domain"/>
    <property type="match status" value="1"/>
</dbReference>
<evidence type="ECO:0000313" key="5">
    <source>
        <dbReference type="Proteomes" id="UP000016562"/>
    </source>
</evidence>
<evidence type="ECO:0000256" key="2">
    <source>
        <dbReference type="ARBA" id="ARBA00023002"/>
    </source>
</evidence>